<dbReference type="GeneID" id="30418093"/>
<protein>
    <recommendedName>
        <fullName evidence="5">DUF192 domain-containing protein</fullName>
    </recommendedName>
</protein>
<dbReference type="EMBL" id="CP016070">
    <property type="protein sequence ID" value="AOW80670.1"/>
    <property type="molecule type" value="Genomic_DNA"/>
</dbReference>
<reference evidence="1 3" key="1">
    <citation type="submission" date="2016-06" db="EMBL/GenBank/DDBJ databases">
        <title>Discovery of anaerobic lithoheterotrophic haloarchaeon capable of sulfur respiration by hydrogen and formate.</title>
        <authorList>
            <person name="Sorokin D.Y."/>
            <person name="Kublanov I.V."/>
            <person name="Roman P."/>
            <person name="Sinninghe Damste J.S."/>
            <person name="Golyshin P.N."/>
            <person name="Rojo D."/>
            <person name="Ciordia S."/>
            <person name="Mena Md.C."/>
            <person name="Ferrer M."/>
            <person name="Smedile F."/>
            <person name="Messina E."/>
            <person name="La Cono V."/>
            <person name="Yakimov M.M."/>
        </authorList>
    </citation>
    <scope>NUCLEOTIDE SEQUENCE [LARGE SCALE GENOMIC DNA]</scope>
    <source>
        <strain evidence="1 3">HTSR1</strain>
    </source>
</reference>
<evidence type="ECO:0008006" key="5">
    <source>
        <dbReference type="Google" id="ProtNLM"/>
    </source>
</evidence>
<dbReference type="RefSeq" id="WP_070365346.1">
    <property type="nucleotide sequence ID" value="NZ_CP016070.1"/>
</dbReference>
<dbReference type="Gene3D" id="2.60.120.1140">
    <property type="entry name" value="Protein of unknown function DUF192"/>
    <property type="match status" value="1"/>
</dbReference>
<dbReference type="KEGG" id="halh:HTSR_1494"/>
<keyword evidence="4" id="KW-1185">Reference proteome</keyword>
<organism evidence="1 3">
    <name type="scientific">Halodesulfurarchaeum formicicum</name>
    <dbReference type="NCBI Taxonomy" id="1873524"/>
    <lineage>
        <taxon>Archaea</taxon>
        <taxon>Methanobacteriati</taxon>
        <taxon>Methanobacteriota</taxon>
        <taxon>Stenosarchaea group</taxon>
        <taxon>Halobacteria</taxon>
        <taxon>Halobacteriales</taxon>
        <taxon>Halobacteriaceae</taxon>
        <taxon>Halodesulfurarchaeum</taxon>
    </lineage>
</organism>
<evidence type="ECO:0000313" key="4">
    <source>
        <dbReference type="Proteomes" id="UP000186165"/>
    </source>
</evidence>
<dbReference type="Pfam" id="PF02643">
    <property type="entry name" value="DUF192"/>
    <property type="match status" value="1"/>
</dbReference>
<name>A0A1D8S5P0_9EURY</name>
<sequence length="115" mass="12665">MPLVHVADGETRTLATDVSVADSFRQKLQGVMFRSSLPASYGLVFPFETAKTRGVHMLFVRVPIDVLWLVDGTVTAVSRLQPWTGFERHRADSIVELPAGTADAISPGDRVELRE</sequence>
<dbReference type="PANTHER" id="PTHR37953">
    <property type="entry name" value="UPF0127 PROTEIN MJ1496"/>
    <property type="match status" value="1"/>
</dbReference>
<dbReference type="PANTHER" id="PTHR37953:SF1">
    <property type="entry name" value="UPF0127 PROTEIN MJ1496"/>
    <property type="match status" value="1"/>
</dbReference>
<dbReference type="InterPro" id="IPR038695">
    <property type="entry name" value="Saro_0823-like_sf"/>
</dbReference>
<reference evidence="4" key="2">
    <citation type="submission" date="2016-08" db="EMBL/GenBank/DDBJ databases">
        <title>Discovery of first anaerobic lithoheterotrophic haloarchae widely represented in hypersaline habitats.</title>
        <authorList>
            <person name="Sorokin D.Y."/>
            <person name="Kublanov I.V."/>
            <person name="Roman P."/>
            <person name="Sinninghe Damste J.S."/>
            <person name="Golyshin P.N."/>
            <person name="Rojo D."/>
            <person name="Ciordia S."/>
            <person name="Mena Md.C."/>
            <person name="Ferrer M."/>
            <person name="Smedile F."/>
            <person name="Messina E."/>
            <person name="La Cono V."/>
            <person name="Yakimov M.M."/>
        </authorList>
    </citation>
    <scope>NUCLEOTIDE SEQUENCE [LARGE SCALE GENOMIC DNA]</scope>
    <source>
        <strain evidence="4">HSR6</strain>
    </source>
</reference>
<evidence type="ECO:0000313" key="3">
    <source>
        <dbReference type="Proteomes" id="UP000185608"/>
    </source>
</evidence>
<dbReference type="InterPro" id="IPR003795">
    <property type="entry name" value="DUF192"/>
</dbReference>
<dbReference type="STRING" id="1873524.HSR6_1565"/>
<evidence type="ECO:0000313" key="1">
    <source>
        <dbReference type="EMBL" id="AOW80670.1"/>
    </source>
</evidence>
<dbReference type="Proteomes" id="UP000185608">
    <property type="component" value="Chromosome"/>
</dbReference>
<accession>A0A1D8S5P0</accession>
<evidence type="ECO:0000313" key="2">
    <source>
        <dbReference type="EMBL" id="APE96008.1"/>
    </source>
</evidence>
<dbReference type="KEGG" id="hhsr:HSR6_1565"/>
<dbReference type="OrthoDB" id="64208at2157"/>
<dbReference type="EMBL" id="CP016804">
    <property type="protein sequence ID" value="APE96008.1"/>
    <property type="molecule type" value="Genomic_DNA"/>
</dbReference>
<dbReference type="AlphaFoldDB" id="A0A1D8S5P0"/>
<gene>
    <name evidence="2" type="ORF">HSR6_1565</name>
    <name evidence="1" type="ORF">HTSR_1494</name>
</gene>
<reference evidence="2" key="3">
    <citation type="journal article" date="2017" name="ISME J.">
        <title>Discovery of anaerobic lithoheterotrophic haloarchaea, ubiquitous in hypersaline habitats.</title>
        <authorList>
            <person name="Sorokin D.Y."/>
            <person name="Messina E."/>
            <person name="Smedile F."/>
            <person name="Roman P."/>
            <person name="Damste J.S.S."/>
            <person name="Ciordia S."/>
            <person name="Mena M.C."/>
            <person name="Ferrer M."/>
            <person name="Golyshin P.N."/>
            <person name="Kublanov I.V."/>
            <person name="Samarov N.I."/>
            <person name="Toshchakov S.V."/>
            <person name="La Cono V."/>
            <person name="Yakimov M.M."/>
        </authorList>
    </citation>
    <scope>NUCLEOTIDE SEQUENCE</scope>
    <source>
        <strain evidence="2">HSR6</strain>
    </source>
</reference>
<accession>A0A1J1AE32</accession>
<dbReference type="Proteomes" id="UP000186165">
    <property type="component" value="Chromosome"/>
</dbReference>
<proteinExistence type="predicted"/>